<dbReference type="PROSITE" id="PS51257">
    <property type="entry name" value="PROKAR_LIPOPROTEIN"/>
    <property type="match status" value="1"/>
</dbReference>
<comment type="caution">
    <text evidence="2">The sequence shown here is derived from an EMBL/GenBank/DDBJ whole genome shotgun (WGS) entry which is preliminary data.</text>
</comment>
<proteinExistence type="predicted"/>
<dbReference type="Proteomes" id="UP001165190">
    <property type="component" value="Unassembled WGS sequence"/>
</dbReference>
<evidence type="ECO:0000313" key="3">
    <source>
        <dbReference type="Proteomes" id="UP001165190"/>
    </source>
</evidence>
<dbReference type="EMBL" id="BSYR01000008">
    <property type="protein sequence ID" value="GMI70278.1"/>
    <property type="molecule type" value="Genomic_DNA"/>
</dbReference>
<name>A0A9W7LMN6_HIBTR</name>
<evidence type="ECO:0000256" key="1">
    <source>
        <dbReference type="SAM" id="MobiDB-lite"/>
    </source>
</evidence>
<dbReference type="OrthoDB" id="10250935at2759"/>
<dbReference type="AlphaFoldDB" id="A0A9W7LMN6"/>
<feature type="region of interest" description="Disordered" evidence="1">
    <location>
        <begin position="55"/>
        <end position="77"/>
    </location>
</feature>
<keyword evidence="3" id="KW-1185">Reference proteome</keyword>
<sequence>MMDDRSLLQLPRCRIQPLLHFQSAFVSCLSHNFHKVRHSRGVCVLGSSHDFEPFQQGTVHRPQDSRPKSTVSGVRTRDIKKSVASNVRPDYDLLDGQVQPISNIVSSVSSCCTSIRDAKQLVSIFVFDIETTGFCKE</sequence>
<protein>
    <submittedName>
        <fullName evidence="2">Uncharacterized protein</fullName>
    </submittedName>
</protein>
<reference evidence="2" key="1">
    <citation type="submission" date="2023-05" db="EMBL/GenBank/DDBJ databases">
        <title>Genome and transcriptome analyses reveal genes involved in the formation of fine ridges on petal epidermal cells in Hibiscus trionum.</title>
        <authorList>
            <person name="Koshimizu S."/>
            <person name="Masuda S."/>
            <person name="Ishii T."/>
            <person name="Shirasu K."/>
            <person name="Hoshino A."/>
            <person name="Arita M."/>
        </authorList>
    </citation>
    <scope>NUCLEOTIDE SEQUENCE</scope>
    <source>
        <strain evidence="2">Hamamatsu line</strain>
    </source>
</reference>
<gene>
    <name evidence="2" type="ORF">HRI_000697100</name>
</gene>
<organism evidence="2 3">
    <name type="scientific">Hibiscus trionum</name>
    <name type="common">Flower of an hour</name>
    <dbReference type="NCBI Taxonomy" id="183268"/>
    <lineage>
        <taxon>Eukaryota</taxon>
        <taxon>Viridiplantae</taxon>
        <taxon>Streptophyta</taxon>
        <taxon>Embryophyta</taxon>
        <taxon>Tracheophyta</taxon>
        <taxon>Spermatophyta</taxon>
        <taxon>Magnoliopsida</taxon>
        <taxon>eudicotyledons</taxon>
        <taxon>Gunneridae</taxon>
        <taxon>Pentapetalae</taxon>
        <taxon>rosids</taxon>
        <taxon>malvids</taxon>
        <taxon>Malvales</taxon>
        <taxon>Malvaceae</taxon>
        <taxon>Malvoideae</taxon>
        <taxon>Hibiscus</taxon>
    </lineage>
</organism>
<accession>A0A9W7LMN6</accession>
<evidence type="ECO:0000313" key="2">
    <source>
        <dbReference type="EMBL" id="GMI70278.1"/>
    </source>
</evidence>